<dbReference type="CDD" id="cd05117">
    <property type="entry name" value="STKc_CAMK"/>
    <property type="match status" value="1"/>
</dbReference>
<dbReference type="PROSITE" id="PS00108">
    <property type="entry name" value="PROTEIN_KINASE_ST"/>
    <property type="match status" value="1"/>
</dbReference>
<comment type="subcellular location">
    <subcellularLocation>
        <location evidence="3">Cell membrane</location>
        <topology evidence="3">Lipid-anchor</topology>
        <orientation evidence="3">Cytoplasmic side</orientation>
    </subcellularLocation>
    <subcellularLocation>
        <location evidence="2">Cell projection</location>
        <location evidence="2">Cilium</location>
        <location evidence="2">Flagellum</location>
    </subcellularLocation>
    <subcellularLocation>
        <location evidence="4">Host cell membrane</location>
        <topology evidence="4">Lipid-anchor</topology>
    </subcellularLocation>
    <subcellularLocation>
        <location evidence="26">Parasitophorous vacuole membrane</location>
        <topology evidence="26">Lipid-anchor</topology>
    </subcellularLocation>
</comment>
<keyword evidence="9" id="KW-0808">Transferase</keyword>
<feature type="binding site" evidence="28">
    <location>
        <position position="83"/>
    </location>
    <ligand>
        <name>ATP</name>
        <dbReference type="ChEBI" id="CHEBI:30616"/>
    </ligand>
</feature>
<evidence type="ECO:0000256" key="24">
    <source>
        <dbReference type="ARBA" id="ARBA00047899"/>
    </source>
</evidence>
<proteinExistence type="inferred from homology"/>
<keyword evidence="22" id="KW-0449">Lipoprotein</keyword>
<evidence type="ECO:0000256" key="25">
    <source>
        <dbReference type="ARBA" id="ARBA00048679"/>
    </source>
</evidence>
<evidence type="ECO:0000256" key="10">
    <source>
        <dbReference type="ARBA" id="ARBA00022707"/>
    </source>
</evidence>
<evidence type="ECO:0000256" key="20">
    <source>
        <dbReference type="ARBA" id="ARBA00023139"/>
    </source>
</evidence>
<dbReference type="Pfam" id="PF13499">
    <property type="entry name" value="EF-hand_7"/>
    <property type="match status" value="2"/>
</dbReference>
<evidence type="ECO:0000256" key="4">
    <source>
        <dbReference type="ARBA" id="ARBA00004425"/>
    </source>
</evidence>
<evidence type="ECO:0000256" key="1">
    <source>
        <dbReference type="ARBA" id="ARBA00001946"/>
    </source>
</evidence>
<dbReference type="PANTHER" id="PTHR24349">
    <property type="entry name" value="SERINE/THREONINE-PROTEIN KINASE"/>
    <property type="match status" value="1"/>
</dbReference>
<evidence type="ECO:0000313" key="32">
    <source>
        <dbReference type="EMBL" id="OMJ68897.1"/>
    </source>
</evidence>
<name>A0A1R2AWL1_9CILI</name>
<keyword evidence="15" id="KW-0106">Calcium</keyword>
<evidence type="ECO:0000256" key="5">
    <source>
        <dbReference type="ARBA" id="ARBA00012513"/>
    </source>
</evidence>
<dbReference type="InterPro" id="IPR011009">
    <property type="entry name" value="Kinase-like_dom_sf"/>
</dbReference>
<feature type="domain" description="EF-hand" evidence="31">
    <location>
        <begin position="463"/>
        <end position="493"/>
    </location>
</feature>
<dbReference type="InterPro" id="IPR008271">
    <property type="entry name" value="Ser/Thr_kinase_AS"/>
</dbReference>
<keyword evidence="19" id="KW-0969">Cilium</keyword>
<evidence type="ECO:0000256" key="7">
    <source>
        <dbReference type="ARBA" id="ARBA00022511"/>
    </source>
</evidence>
<dbReference type="EMBL" id="MPUH01001266">
    <property type="protein sequence ID" value="OMJ68897.1"/>
    <property type="molecule type" value="Genomic_DNA"/>
</dbReference>
<evidence type="ECO:0000256" key="22">
    <source>
        <dbReference type="ARBA" id="ARBA00023288"/>
    </source>
</evidence>
<evidence type="ECO:0000256" key="9">
    <source>
        <dbReference type="ARBA" id="ARBA00022679"/>
    </source>
</evidence>
<dbReference type="SUPFAM" id="SSF56112">
    <property type="entry name" value="Protein kinase-like (PK-like)"/>
    <property type="match status" value="1"/>
</dbReference>
<evidence type="ECO:0000256" key="8">
    <source>
        <dbReference type="ARBA" id="ARBA00022527"/>
    </source>
</evidence>
<evidence type="ECO:0000256" key="2">
    <source>
        <dbReference type="ARBA" id="ARBA00004230"/>
    </source>
</evidence>
<keyword evidence="20" id="KW-0564">Palmitate</keyword>
<keyword evidence="8 29" id="KW-0723">Serine/threonine-protein kinase</keyword>
<evidence type="ECO:0000313" key="33">
    <source>
        <dbReference type="Proteomes" id="UP000187209"/>
    </source>
</evidence>
<dbReference type="PROSITE" id="PS50222">
    <property type="entry name" value="EF_HAND_2"/>
    <property type="match status" value="4"/>
</dbReference>
<reference evidence="32 33" key="1">
    <citation type="submission" date="2016-11" db="EMBL/GenBank/DDBJ databases">
        <title>The macronuclear genome of Stentor coeruleus: a giant cell with tiny introns.</title>
        <authorList>
            <person name="Slabodnick M."/>
            <person name="Ruby J.G."/>
            <person name="Reiff S.B."/>
            <person name="Swart E.C."/>
            <person name="Gosai S."/>
            <person name="Prabakaran S."/>
            <person name="Witkowska E."/>
            <person name="Larue G.E."/>
            <person name="Fisher S."/>
            <person name="Freeman R.M."/>
            <person name="Gunawardena J."/>
            <person name="Chu W."/>
            <person name="Stover N.A."/>
            <person name="Gregory B.D."/>
            <person name="Nowacki M."/>
            <person name="Derisi J."/>
            <person name="Roy S.W."/>
            <person name="Marshall W.F."/>
            <person name="Sood P."/>
        </authorList>
    </citation>
    <scope>NUCLEOTIDE SEQUENCE [LARGE SCALE GENOMIC DNA]</scope>
    <source>
        <strain evidence="32">WM001</strain>
    </source>
</reference>
<evidence type="ECO:0000256" key="14">
    <source>
        <dbReference type="ARBA" id="ARBA00022777"/>
    </source>
</evidence>
<dbReference type="FunFam" id="1.10.238.10:FF:000585">
    <property type="entry name" value="Calcium-dependent protein kinase-a"/>
    <property type="match status" value="1"/>
</dbReference>
<dbReference type="PROSITE" id="PS50011">
    <property type="entry name" value="PROTEIN_KINASE_DOM"/>
    <property type="match status" value="1"/>
</dbReference>
<evidence type="ECO:0000259" key="30">
    <source>
        <dbReference type="PROSITE" id="PS50011"/>
    </source>
</evidence>
<evidence type="ECO:0000256" key="26">
    <source>
        <dbReference type="ARBA" id="ARBA00060437"/>
    </source>
</evidence>
<dbReference type="Gene3D" id="3.30.200.20">
    <property type="entry name" value="Phosphorylase Kinase, domain 1"/>
    <property type="match status" value="1"/>
</dbReference>
<dbReference type="FunFam" id="3.30.200.20:FF:000315">
    <property type="entry name" value="Calcium-dependent protein kinase 3"/>
    <property type="match status" value="1"/>
</dbReference>
<protein>
    <recommendedName>
        <fullName evidence="27">Calcium-dependent protein kinase 1</fullName>
        <ecNumber evidence="5">2.7.11.1</ecNumber>
    </recommendedName>
</protein>
<dbReference type="CDD" id="cd00051">
    <property type="entry name" value="EFh"/>
    <property type="match status" value="1"/>
</dbReference>
<feature type="domain" description="EF-hand" evidence="31">
    <location>
        <begin position="350"/>
        <end position="385"/>
    </location>
</feature>
<keyword evidence="11" id="KW-0479">Metal-binding</keyword>
<evidence type="ECO:0000256" key="28">
    <source>
        <dbReference type="PROSITE-ProRule" id="PRU10141"/>
    </source>
</evidence>
<dbReference type="Proteomes" id="UP000187209">
    <property type="component" value="Unassembled WGS sequence"/>
</dbReference>
<sequence length="495" mass="56559">MGCTSSRIKPNPIVKSRHLETRIPIDTPEKIAIHPGTFIFHKTWNINKDYDLGPVLGQGAYSCVRIAVNKLTGHERAVKSVKKDRLTKDMQTYSKFFAEIDILRKIDHPNILRLYEFYEDSKEYHLITEILKGGELFEFIIASGVVSESIARHFMSQILCAVNYCHKHGIVHRDLKPENLLLEKRSPMSTLKVIDFGASVLFEGERMKNKYGTSYYIAPEVLKRNYNEKCDIWSCGVIMFILLAGKPPFSGRSDMEILSKVKKGNFSMSGPEWIDISDAAKNLITNMLKYKAELRYSADQALNDQWFKQSSDTISKPLPSIIEKMKNFNASEKLQHAVLTFITSQLSSKEETKQLADTFKSLDKNGDGKLSKEELLKEFIKNMSEDEAQTEIQRIFNCVDMDMNGHIDYSEFLMATMRKESLINKRNLETAFKMFDIDGNGTISANELKNILGDNIESLDGVWEQIISTVDQDGDGQIDLKEFKDMMVNIFNQKS</sequence>
<dbReference type="GO" id="GO:0005886">
    <property type="term" value="C:plasma membrane"/>
    <property type="evidence" value="ECO:0007669"/>
    <property type="project" value="UniProtKB-SubCell"/>
</dbReference>
<evidence type="ECO:0000256" key="17">
    <source>
        <dbReference type="ARBA" id="ARBA00022846"/>
    </source>
</evidence>
<comment type="catalytic activity">
    <reaction evidence="25">
        <text>L-seryl-[protein] + ATP = O-phospho-L-seryl-[protein] + ADP + H(+)</text>
        <dbReference type="Rhea" id="RHEA:17989"/>
        <dbReference type="Rhea" id="RHEA-COMP:9863"/>
        <dbReference type="Rhea" id="RHEA-COMP:11604"/>
        <dbReference type="ChEBI" id="CHEBI:15378"/>
        <dbReference type="ChEBI" id="CHEBI:29999"/>
        <dbReference type="ChEBI" id="CHEBI:30616"/>
        <dbReference type="ChEBI" id="CHEBI:83421"/>
        <dbReference type="ChEBI" id="CHEBI:456216"/>
        <dbReference type="EC" id="2.7.11.1"/>
    </reaction>
</comment>
<dbReference type="Gene3D" id="1.10.510.10">
    <property type="entry name" value="Transferase(Phosphotransferase) domain 1"/>
    <property type="match status" value="1"/>
</dbReference>
<evidence type="ECO:0000256" key="12">
    <source>
        <dbReference type="ARBA" id="ARBA00022737"/>
    </source>
</evidence>
<dbReference type="InterPro" id="IPR002048">
    <property type="entry name" value="EF_hand_dom"/>
</dbReference>
<dbReference type="GO" id="GO:0031514">
    <property type="term" value="C:motile cilium"/>
    <property type="evidence" value="ECO:0007669"/>
    <property type="project" value="UniProtKB-SubCell"/>
</dbReference>
<dbReference type="InterPro" id="IPR018247">
    <property type="entry name" value="EF_Hand_1_Ca_BS"/>
</dbReference>
<evidence type="ECO:0000256" key="15">
    <source>
        <dbReference type="ARBA" id="ARBA00022837"/>
    </source>
</evidence>
<feature type="domain" description="EF-hand" evidence="31">
    <location>
        <begin position="423"/>
        <end position="458"/>
    </location>
</feature>
<comment type="similarity">
    <text evidence="23">Belongs to the protein kinase superfamily. Ser/Thr protein kinase family. CDPK subfamily.</text>
</comment>
<evidence type="ECO:0000256" key="3">
    <source>
        <dbReference type="ARBA" id="ARBA00004342"/>
    </source>
</evidence>
<evidence type="ECO:0000256" key="18">
    <source>
        <dbReference type="ARBA" id="ARBA00022870"/>
    </source>
</evidence>
<keyword evidence="18" id="KW-1043">Host membrane</keyword>
<dbReference type="SMART" id="SM00220">
    <property type="entry name" value="S_TKc"/>
    <property type="match status" value="1"/>
</dbReference>
<dbReference type="GO" id="GO:0020002">
    <property type="term" value="C:host cell plasma membrane"/>
    <property type="evidence" value="ECO:0007669"/>
    <property type="project" value="UniProtKB-SubCell"/>
</dbReference>
<keyword evidence="18" id="KW-0472">Membrane</keyword>
<dbReference type="Gene3D" id="1.10.238.10">
    <property type="entry name" value="EF-hand"/>
    <property type="match status" value="2"/>
</dbReference>
<keyword evidence="33" id="KW-1185">Reference proteome</keyword>
<keyword evidence="7" id="KW-1032">Host cell membrane</keyword>
<dbReference type="InterPro" id="IPR017441">
    <property type="entry name" value="Protein_kinase_ATP_BS"/>
</dbReference>
<evidence type="ECO:0000259" key="31">
    <source>
        <dbReference type="PROSITE" id="PS50222"/>
    </source>
</evidence>
<evidence type="ECO:0000256" key="27">
    <source>
        <dbReference type="ARBA" id="ARBA00068067"/>
    </source>
</evidence>
<dbReference type="GO" id="GO:0020005">
    <property type="term" value="C:symbiont-containing vacuole membrane"/>
    <property type="evidence" value="ECO:0007669"/>
    <property type="project" value="UniProtKB-SubCell"/>
</dbReference>
<dbReference type="SUPFAM" id="SSF47473">
    <property type="entry name" value="EF-hand"/>
    <property type="match status" value="1"/>
</dbReference>
<evidence type="ECO:0000256" key="21">
    <source>
        <dbReference type="ARBA" id="ARBA00023273"/>
    </source>
</evidence>
<dbReference type="InterPro" id="IPR050205">
    <property type="entry name" value="CDPK_Ser/Thr_kinases"/>
</dbReference>
<feature type="domain" description="Protein kinase" evidence="30">
    <location>
        <begin position="50"/>
        <end position="307"/>
    </location>
</feature>
<evidence type="ECO:0000256" key="11">
    <source>
        <dbReference type="ARBA" id="ARBA00022723"/>
    </source>
</evidence>
<dbReference type="GO" id="GO:0004674">
    <property type="term" value="F:protein serine/threonine kinase activity"/>
    <property type="evidence" value="ECO:0007669"/>
    <property type="project" value="UniProtKB-KW"/>
</dbReference>
<evidence type="ECO:0000256" key="23">
    <source>
        <dbReference type="ARBA" id="ARBA00024334"/>
    </source>
</evidence>
<keyword evidence="21" id="KW-0966">Cell projection</keyword>
<evidence type="ECO:0000256" key="6">
    <source>
        <dbReference type="ARBA" id="ARBA00022475"/>
    </source>
</evidence>
<dbReference type="SMART" id="SM00054">
    <property type="entry name" value="EFh"/>
    <property type="match status" value="4"/>
</dbReference>
<keyword evidence="6" id="KW-1003">Cell membrane</keyword>
<feature type="domain" description="EF-hand" evidence="31">
    <location>
        <begin position="387"/>
        <end position="422"/>
    </location>
</feature>
<dbReference type="GO" id="GO:0005509">
    <property type="term" value="F:calcium ion binding"/>
    <property type="evidence" value="ECO:0007669"/>
    <property type="project" value="InterPro"/>
</dbReference>
<dbReference type="AlphaFoldDB" id="A0A1R2AWL1"/>
<keyword evidence="14" id="KW-0418">Kinase</keyword>
<evidence type="ECO:0000256" key="16">
    <source>
        <dbReference type="ARBA" id="ARBA00022840"/>
    </source>
</evidence>
<evidence type="ECO:0000256" key="13">
    <source>
        <dbReference type="ARBA" id="ARBA00022741"/>
    </source>
</evidence>
<organism evidence="32 33">
    <name type="scientific">Stentor coeruleus</name>
    <dbReference type="NCBI Taxonomy" id="5963"/>
    <lineage>
        <taxon>Eukaryota</taxon>
        <taxon>Sar</taxon>
        <taxon>Alveolata</taxon>
        <taxon>Ciliophora</taxon>
        <taxon>Postciliodesmatophora</taxon>
        <taxon>Heterotrichea</taxon>
        <taxon>Heterotrichida</taxon>
        <taxon>Stentoridae</taxon>
        <taxon>Stentor</taxon>
    </lineage>
</organism>
<dbReference type="OrthoDB" id="284419at2759"/>
<dbReference type="InterPro" id="IPR011992">
    <property type="entry name" value="EF-hand-dom_pair"/>
</dbReference>
<keyword evidence="12" id="KW-0677">Repeat</keyword>
<gene>
    <name evidence="32" type="ORF">SteCoe_33514</name>
</gene>
<comment type="caution">
    <text evidence="32">The sequence shown here is derived from an EMBL/GenBank/DDBJ whole genome shotgun (WGS) entry which is preliminary data.</text>
</comment>
<accession>A0A1R2AWL1</accession>
<evidence type="ECO:0000256" key="29">
    <source>
        <dbReference type="RuleBase" id="RU000304"/>
    </source>
</evidence>
<keyword evidence="10" id="KW-0519">Myristate</keyword>
<keyword evidence="17" id="KW-0282">Flagellum</keyword>
<evidence type="ECO:0000256" key="19">
    <source>
        <dbReference type="ARBA" id="ARBA00023069"/>
    </source>
</evidence>
<dbReference type="PROSITE" id="PS00018">
    <property type="entry name" value="EF_HAND_1"/>
    <property type="match status" value="4"/>
</dbReference>
<dbReference type="PROSITE" id="PS00107">
    <property type="entry name" value="PROTEIN_KINASE_ATP"/>
    <property type="match status" value="1"/>
</dbReference>
<comment type="catalytic activity">
    <reaction evidence="24">
        <text>L-threonyl-[protein] + ATP = O-phospho-L-threonyl-[protein] + ADP + H(+)</text>
        <dbReference type="Rhea" id="RHEA:46608"/>
        <dbReference type="Rhea" id="RHEA-COMP:11060"/>
        <dbReference type="Rhea" id="RHEA-COMP:11605"/>
        <dbReference type="ChEBI" id="CHEBI:15378"/>
        <dbReference type="ChEBI" id="CHEBI:30013"/>
        <dbReference type="ChEBI" id="CHEBI:30616"/>
        <dbReference type="ChEBI" id="CHEBI:61977"/>
        <dbReference type="ChEBI" id="CHEBI:456216"/>
        <dbReference type="EC" id="2.7.11.1"/>
    </reaction>
</comment>
<dbReference type="Pfam" id="PF00069">
    <property type="entry name" value="Pkinase"/>
    <property type="match status" value="1"/>
</dbReference>
<dbReference type="FunFam" id="1.10.510.10:FF:000398">
    <property type="entry name" value="Calcium-dependent protein kinase 1"/>
    <property type="match status" value="1"/>
</dbReference>
<dbReference type="InterPro" id="IPR000719">
    <property type="entry name" value="Prot_kinase_dom"/>
</dbReference>
<keyword evidence="13 28" id="KW-0547">Nucleotide-binding</keyword>
<keyword evidence="16 28" id="KW-0067">ATP-binding</keyword>
<dbReference type="EC" id="2.7.11.1" evidence="5"/>
<dbReference type="GO" id="GO:0005524">
    <property type="term" value="F:ATP binding"/>
    <property type="evidence" value="ECO:0007669"/>
    <property type="project" value="UniProtKB-UniRule"/>
</dbReference>
<comment type="cofactor">
    <cofactor evidence="1">
        <name>Mg(2+)</name>
        <dbReference type="ChEBI" id="CHEBI:18420"/>
    </cofactor>
</comment>